<sequence>MVKIHLRNLVAEKESGLNVRATLYPKYETKGDLAACVETFREWLQDQVTDLERNAATPQAILNPSVGVILIAHSMGGFLASDALFSILTNRPKISTPSSATPKALMFPLVLGLLTFDTPFNGLSRSMFAYGAFSQYQNLTSLYSIGTSVTSLLSGAGTGAASSQLATRGMGTVGEVGSGSTNGGTTWKRWQLLAARTGTYGAVIAGGVAAYMNRAEIAESLSKINKETISTSWSRVKAGTNRENIYNQLSAVPAYVSRESIGEGFAWMAGHLKFVGALMKPAQLRMRLERLGQLKGVGVVNFYTSLGINDYWTGGYFIPKRTFCAIPSEKDEESAWPIFREQPNPKAKDEVAAHCGMFRPETNPGYEDMSHNARDCIVGWIRGEGTGEVVDGYEVSESHRRRSVSEARLWDDDGNIRPEYVEKERKKGIKVDEKVEDDDELQLQAILNAPDMPEPNDGGISDDEELKKAAEVPLPIEQLGKEAMEKIWDEDEDDNSSKTWQEKIGDRFAGISIPNLPSVPSMPVIKFPGRKNTDITENEQRRVTEAESSKETNIDDKNNPEGHNAESKDKKLEATASNKSKEQQHSQASQVLKEWATPQGDEARQLSETPEALAGENKTLGHGDKEEKMD</sequence>
<evidence type="ECO:0000313" key="3">
    <source>
        <dbReference type="Proteomes" id="UP000258309"/>
    </source>
</evidence>
<feature type="non-terminal residue" evidence="2">
    <location>
        <position position="630"/>
    </location>
</feature>
<gene>
    <name evidence="2" type="ORF">B7463_g4720</name>
</gene>
<dbReference type="OrthoDB" id="442243at2759"/>
<feature type="non-terminal residue" evidence="2">
    <location>
        <position position="1"/>
    </location>
</feature>
<dbReference type="SUPFAM" id="SSF53474">
    <property type="entry name" value="alpha/beta-Hydrolases"/>
    <property type="match status" value="1"/>
</dbReference>
<dbReference type="EMBL" id="NCSJ02000072">
    <property type="protein sequence ID" value="RFU31631.1"/>
    <property type="molecule type" value="Genomic_DNA"/>
</dbReference>
<dbReference type="AlphaFoldDB" id="A0A3E2HEW7"/>
<dbReference type="Proteomes" id="UP000258309">
    <property type="component" value="Unassembled WGS sequence"/>
</dbReference>
<evidence type="ECO:0000256" key="1">
    <source>
        <dbReference type="SAM" id="MobiDB-lite"/>
    </source>
</evidence>
<feature type="compositionally biased region" description="Basic and acidic residues" evidence="1">
    <location>
        <begin position="619"/>
        <end position="630"/>
    </location>
</feature>
<dbReference type="InterPro" id="IPR029058">
    <property type="entry name" value="AB_hydrolase_fold"/>
</dbReference>
<protein>
    <submittedName>
        <fullName evidence="2">Uncharacterized protein</fullName>
    </submittedName>
</protein>
<dbReference type="STRING" id="5539.A0A3E2HEW7"/>
<keyword evidence="3" id="KW-1185">Reference proteome</keyword>
<dbReference type="PANTHER" id="PTHR47842">
    <property type="entry name" value="EXPRESSED PROTEIN"/>
    <property type="match status" value="1"/>
</dbReference>
<dbReference type="PANTHER" id="PTHR47842:SF2">
    <property type="entry name" value="DUF676 DOMAIN-CONTAINING PROTEIN"/>
    <property type="match status" value="1"/>
</dbReference>
<organism evidence="2 3">
    <name type="scientific">Scytalidium lignicola</name>
    <name type="common">Hyphomycete</name>
    <dbReference type="NCBI Taxonomy" id="5539"/>
    <lineage>
        <taxon>Eukaryota</taxon>
        <taxon>Fungi</taxon>
        <taxon>Dikarya</taxon>
        <taxon>Ascomycota</taxon>
        <taxon>Pezizomycotina</taxon>
        <taxon>Leotiomycetes</taxon>
        <taxon>Leotiomycetes incertae sedis</taxon>
        <taxon>Scytalidium</taxon>
    </lineage>
</organism>
<dbReference type="Gene3D" id="3.40.50.1820">
    <property type="entry name" value="alpha/beta hydrolase"/>
    <property type="match status" value="1"/>
</dbReference>
<evidence type="ECO:0000313" key="2">
    <source>
        <dbReference type="EMBL" id="RFU31631.1"/>
    </source>
</evidence>
<proteinExistence type="predicted"/>
<accession>A0A3E2HEW7</accession>
<feature type="compositionally biased region" description="Basic and acidic residues" evidence="1">
    <location>
        <begin position="531"/>
        <end position="584"/>
    </location>
</feature>
<dbReference type="OMA" id="DMSHNAR"/>
<comment type="caution">
    <text evidence="2">The sequence shown here is derived from an EMBL/GenBank/DDBJ whole genome shotgun (WGS) entry which is preliminary data.</text>
</comment>
<reference evidence="2 3" key="1">
    <citation type="submission" date="2018-05" db="EMBL/GenBank/DDBJ databases">
        <title>Draft genome sequence of Scytalidium lignicola DSM 105466, a ubiquitous saprotrophic fungus.</title>
        <authorList>
            <person name="Buettner E."/>
            <person name="Gebauer A.M."/>
            <person name="Hofrichter M."/>
            <person name="Liers C."/>
            <person name="Kellner H."/>
        </authorList>
    </citation>
    <scope>NUCLEOTIDE SEQUENCE [LARGE SCALE GENOMIC DNA]</scope>
    <source>
        <strain evidence="2 3">DSM 105466</strain>
    </source>
</reference>
<feature type="region of interest" description="Disordered" evidence="1">
    <location>
        <begin position="510"/>
        <end position="630"/>
    </location>
</feature>
<name>A0A3E2HEW7_SCYLI</name>